<sequence>MWKHFLVENRDFVTTVTINRPPYNTLSLGTLEELGRILDDLEEDEATRVMLLTGSGDRAFSAGADMTEFGQAEGGPEATIRKVHTLFQRIEHFPKPIIAVINGYALGGGCELQMACHLAVASDQARLGLPEVKRGILPGYGGTQRMARLIGKRRALYYMLRGQHISAEEAKACGLINEIFPHEQLREKAFELAASMARGSAPLAMRGIIRAVGRGLEQSLEEGLNLETEEMMKVVVSEDAAEGIQAFFSKREPAFRGR</sequence>
<dbReference type="FunFam" id="3.90.226.10:FF:000009">
    <property type="entry name" value="Carnitinyl-CoA dehydratase"/>
    <property type="match status" value="1"/>
</dbReference>
<keyword evidence="5" id="KW-1185">Reference proteome</keyword>
<dbReference type="Pfam" id="PF00378">
    <property type="entry name" value="ECH_1"/>
    <property type="match status" value="1"/>
</dbReference>
<dbReference type="Proteomes" id="UP000677436">
    <property type="component" value="Chromosome"/>
</dbReference>
<dbReference type="RefSeq" id="WP_212772320.1">
    <property type="nucleotide sequence ID" value="NZ_AP024601.1"/>
</dbReference>
<dbReference type="GO" id="GO:0006635">
    <property type="term" value="P:fatty acid beta-oxidation"/>
    <property type="evidence" value="ECO:0007669"/>
    <property type="project" value="TreeGrafter"/>
</dbReference>
<dbReference type="GO" id="GO:0016829">
    <property type="term" value="F:lyase activity"/>
    <property type="evidence" value="ECO:0007669"/>
    <property type="project" value="UniProtKB-KW"/>
</dbReference>
<dbReference type="PROSITE" id="PS00166">
    <property type="entry name" value="ENOYL_COA_HYDRATASE"/>
    <property type="match status" value="1"/>
</dbReference>
<dbReference type="Gene3D" id="1.10.12.10">
    <property type="entry name" value="Lyase 2-enoyl-coa Hydratase, Chain A, domain 2"/>
    <property type="match status" value="1"/>
</dbReference>
<organism evidence="4 5">
    <name type="scientific">Polycladomyces abyssicola</name>
    <dbReference type="NCBI Taxonomy" id="1125966"/>
    <lineage>
        <taxon>Bacteria</taxon>
        <taxon>Bacillati</taxon>
        <taxon>Bacillota</taxon>
        <taxon>Bacilli</taxon>
        <taxon>Bacillales</taxon>
        <taxon>Thermoactinomycetaceae</taxon>
        <taxon>Polycladomyces</taxon>
    </lineage>
</organism>
<name>A0A8D5ZNF8_9BACL</name>
<evidence type="ECO:0000256" key="1">
    <source>
        <dbReference type="ARBA" id="ARBA00005254"/>
    </source>
</evidence>
<dbReference type="SUPFAM" id="SSF52096">
    <property type="entry name" value="ClpP/crotonase"/>
    <property type="match status" value="1"/>
</dbReference>
<gene>
    <name evidence="4" type="ORF">JIR001_16850</name>
</gene>
<dbReference type="PANTHER" id="PTHR11941:SF54">
    <property type="entry name" value="ENOYL-COA HYDRATASE, MITOCHONDRIAL"/>
    <property type="match status" value="1"/>
</dbReference>
<evidence type="ECO:0000313" key="5">
    <source>
        <dbReference type="Proteomes" id="UP000677436"/>
    </source>
</evidence>
<evidence type="ECO:0000313" key="4">
    <source>
        <dbReference type="EMBL" id="BCU81902.1"/>
    </source>
</evidence>
<dbReference type="InterPro" id="IPR029045">
    <property type="entry name" value="ClpP/crotonase-like_dom_sf"/>
</dbReference>
<dbReference type="KEGG" id="pabs:JIR001_16850"/>
<proteinExistence type="inferred from homology"/>
<dbReference type="InterPro" id="IPR001753">
    <property type="entry name" value="Enoyl-CoA_hydra/iso"/>
</dbReference>
<evidence type="ECO:0000256" key="3">
    <source>
        <dbReference type="RuleBase" id="RU003707"/>
    </source>
</evidence>
<dbReference type="InterPro" id="IPR018376">
    <property type="entry name" value="Enoyl-CoA_hyd/isom_CS"/>
</dbReference>
<protein>
    <submittedName>
        <fullName evidence="4">Enoyl-CoA hydratase</fullName>
    </submittedName>
</protein>
<dbReference type="Gene3D" id="3.90.226.10">
    <property type="entry name" value="2-enoyl-CoA Hydratase, Chain A, domain 1"/>
    <property type="match status" value="1"/>
</dbReference>
<reference evidence="4" key="2">
    <citation type="journal article" date="2021" name="Microbiol. Resour. Announc.">
        <title>Complete Genome Sequence of Polycladomyces abyssicola JIR-001T, Isolated from Hemipelagic Sediment in Deep Seawater.</title>
        <authorList>
            <person name="Tsubouchi T."/>
            <person name="Kaneko Y."/>
        </authorList>
    </citation>
    <scope>NUCLEOTIDE SEQUENCE</scope>
    <source>
        <strain evidence="4">JIR-001</strain>
    </source>
</reference>
<dbReference type="EMBL" id="AP024601">
    <property type="protein sequence ID" value="BCU81902.1"/>
    <property type="molecule type" value="Genomic_DNA"/>
</dbReference>
<dbReference type="CDD" id="cd06558">
    <property type="entry name" value="crotonase-like"/>
    <property type="match status" value="1"/>
</dbReference>
<dbReference type="InterPro" id="IPR014748">
    <property type="entry name" value="Enoyl-CoA_hydra_C"/>
</dbReference>
<comment type="similarity">
    <text evidence="1 3">Belongs to the enoyl-CoA hydratase/isomerase family.</text>
</comment>
<reference evidence="4" key="1">
    <citation type="journal article" date="2013" name="Int. J. Syst. Evol. Microbiol.">
        <title>Polycladomyces abyssicola gen. nov., sp. nov., a thermophilic filamentous bacterium isolated from hemipelagic sediment.</title>
        <authorList>
            <person name="Tsubouchi T."/>
            <person name="Shimane Y."/>
            <person name="Mori K."/>
            <person name="Usui K."/>
            <person name="Hiraki T."/>
            <person name="Tame A."/>
            <person name="Uematsu K."/>
            <person name="Maruyama T."/>
            <person name="Hatada Y."/>
        </authorList>
    </citation>
    <scope>NUCLEOTIDE SEQUENCE</scope>
    <source>
        <strain evidence="4">JIR-001</strain>
    </source>
</reference>
<keyword evidence="2" id="KW-0456">Lyase</keyword>
<dbReference type="PANTHER" id="PTHR11941">
    <property type="entry name" value="ENOYL-COA HYDRATASE-RELATED"/>
    <property type="match status" value="1"/>
</dbReference>
<dbReference type="AlphaFoldDB" id="A0A8D5ZNF8"/>
<accession>A0A8D5ZNF8</accession>
<evidence type="ECO:0000256" key="2">
    <source>
        <dbReference type="ARBA" id="ARBA00023239"/>
    </source>
</evidence>